<dbReference type="AlphaFoldDB" id="A0A2T5I603"/>
<dbReference type="Pfam" id="PF00724">
    <property type="entry name" value="Oxidored_FMN"/>
    <property type="match status" value="1"/>
</dbReference>
<keyword evidence="2" id="KW-0285">Flavoprotein</keyword>
<evidence type="ECO:0000313" key="8">
    <source>
        <dbReference type="EMBL" id="PTQ79259.1"/>
    </source>
</evidence>
<sequence length="429" mass="46472">MNINQTVGKAMPHYDENKHDRTGTPDPLSKANPAAPSAAGAATTVPSGDHQPSNTAIQTQCQSEHDREIPEVDLMSPLTLRGVTFPNRIAMSPMCMYSAEDGFANDFHLVHLGSRAIGGTGLVVVEATAVTAAGRISPGDMGIWKDEHIEPLARIARFVEMQGAIPCIQLAHAGRKASCDAPWNGGNSLKTPAEGGWPVIGPSSLPFYADDPVPTSMSETDIEECIEAWGAAARRALKAGFKVIELHAAHGYLMHEFLSPLSNRRTDNYGGSLANRTRLLLAAASHLRDIIPSELPLFVRISATDWVDGGWDIEQSIILCRELKLLGVDLIDVSSGGVIPDARIPVARGYQVQFAKRIRDEAQIHTGGVGLITDPQYADEIITSGQADLVFIGRELLREPYWALKAQHALAIEPEWPVQYGYAVKRRAK</sequence>
<dbReference type="GO" id="GO:0050661">
    <property type="term" value="F:NADP binding"/>
    <property type="evidence" value="ECO:0007669"/>
    <property type="project" value="InterPro"/>
</dbReference>
<dbReference type="RefSeq" id="WP_258192412.1">
    <property type="nucleotide sequence ID" value="NZ_QAOK01000031.1"/>
</dbReference>
<dbReference type="GO" id="GO:0003959">
    <property type="term" value="F:NADPH dehydrogenase activity"/>
    <property type="evidence" value="ECO:0007669"/>
    <property type="project" value="InterPro"/>
</dbReference>
<evidence type="ECO:0000256" key="1">
    <source>
        <dbReference type="ARBA" id="ARBA00001917"/>
    </source>
</evidence>
<protein>
    <submittedName>
        <fullName evidence="8">2,4-dienoyl-CoA reductase-like NADH-dependent reductase (Old Yellow Enzyme family)</fullName>
    </submittedName>
</protein>
<dbReference type="EMBL" id="QAOK01000031">
    <property type="protein sequence ID" value="PTQ79259.1"/>
    <property type="molecule type" value="Genomic_DNA"/>
</dbReference>
<feature type="compositionally biased region" description="Low complexity" evidence="6">
    <location>
        <begin position="31"/>
        <end position="48"/>
    </location>
</feature>
<dbReference type="SUPFAM" id="SSF51395">
    <property type="entry name" value="FMN-linked oxidoreductases"/>
    <property type="match status" value="1"/>
</dbReference>
<dbReference type="InterPro" id="IPR001155">
    <property type="entry name" value="OxRdtase_FMN_N"/>
</dbReference>
<feature type="region of interest" description="Disordered" evidence="6">
    <location>
        <begin position="1"/>
        <end position="72"/>
    </location>
</feature>
<organism evidence="8 9">
    <name type="scientific">Nitrosospira multiformis</name>
    <dbReference type="NCBI Taxonomy" id="1231"/>
    <lineage>
        <taxon>Bacteria</taxon>
        <taxon>Pseudomonadati</taxon>
        <taxon>Pseudomonadota</taxon>
        <taxon>Betaproteobacteria</taxon>
        <taxon>Nitrosomonadales</taxon>
        <taxon>Nitrosomonadaceae</taxon>
        <taxon>Nitrosospira</taxon>
    </lineage>
</organism>
<gene>
    <name evidence="8" type="ORF">C8R21_13127</name>
</gene>
<comment type="cofactor">
    <cofactor evidence="1">
        <name>FMN</name>
        <dbReference type="ChEBI" id="CHEBI:58210"/>
    </cofactor>
</comment>
<comment type="caution">
    <text evidence="8">The sequence shown here is derived from an EMBL/GenBank/DDBJ whole genome shotgun (WGS) entry which is preliminary data.</text>
</comment>
<evidence type="ECO:0000313" key="9">
    <source>
        <dbReference type="Proteomes" id="UP000244152"/>
    </source>
</evidence>
<name>A0A2T5I603_9PROT</name>
<feature type="domain" description="NADH:flavin oxidoreductase/NADH oxidase N-terminal" evidence="7">
    <location>
        <begin position="74"/>
        <end position="411"/>
    </location>
</feature>
<evidence type="ECO:0000256" key="5">
    <source>
        <dbReference type="ARBA" id="ARBA00023002"/>
    </source>
</evidence>
<dbReference type="CDD" id="cd02932">
    <property type="entry name" value="OYE_YqiM_FMN"/>
    <property type="match status" value="1"/>
</dbReference>
<dbReference type="InterPro" id="IPR044152">
    <property type="entry name" value="YqjM-like"/>
</dbReference>
<evidence type="ECO:0000259" key="7">
    <source>
        <dbReference type="Pfam" id="PF00724"/>
    </source>
</evidence>
<accession>A0A2T5I603</accession>
<dbReference type="Gene3D" id="3.20.20.70">
    <property type="entry name" value="Aldolase class I"/>
    <property type="match status" value="1"/>
</dbReference>
<reference evidence="8 9" key="1">
    <citation type="submission" date="2018-04" db="EMBL/GenBank/DDBJ databases">
        <title>Active sludge and wastewater microbial communities from Klosterneuburg, Austria.</title>
        <authorList>
            <person name="Wagner M."/>
        </authorList>
    </citation>
    <scope>NUCLEOTIDE SEQUENCE [LARGE SCALE GENOMIC DNA]</scope>
    <source>
        <strain evidence="8 9">Nl12</strain>
    </source>
</reference>
<dbReference type="InterPro" id="IPR013785">
    <property type="entry name" value="Aldolase_TIM"/>
</dbReference>
<keyword evidence="4" id="KW-0521">NADP</keyword>
<keyword evidence="5" id="KW-0560">Oxidoreductase</keyword>
<keyword evidence="3" id="KW-0288">FMN</keyword>
<dbReference type="Proteomes" id="UP000244152">
    <property type="component" value="Unassembled WGS sequence"/>
</dbReference>
<evidence type="ECO:0000256" key="3">
    <source>
        <dbReference type="ARBA" id="ARBA00022643"/>
    </source>
</evidence>
<proteinExistence type="predicted"/>
<dbReference type="PANTHER" id="PTHR43303">
    <property type="entry name" value="NADPH DEHYDROGENASE C23G7.10C-RELATED"/>
    <property type="match status" value="1"/>
</dbReference>
<evidence type="ECO:0000256" key="4">
    <source>
        <dbReference type="ARBA" id="ARBA00022857"/>
    </source>
</evidence>
<evidence type="ECO:0000256" key="6">
    <source>
        <dbReference type="SAM" id="MobiDB-lite"/>
    </source>
</evidence>
<dbReference type="PANTHER" id="PTHR43303:SF4">
    <property type="entry name" value="NADPH DEHYDROGENASE C23G7.10C-RELATED"/>
    <property type="match status" value="1"/>
</dbReference>
<evidence type="ECO:0000256" key="2">
    <source>
        <dbReference type="ARBA" id="ARBA00022630"/>
    </source>
</evidence>
<dbReference type="GO" id="GO:0010181">
    <property type="term" value="F:FMN binding"/>
    <property type="evidence" value="ECO:0007669"/>
    <property type="project" value="InterPro"/>
</dbReference>
<feature type="compositionally biased region" description="Polar residues" evidence="6">
    <location>
        <begin position="50"/>
        <end position="62"/>
    </location>
</feature>
<feature type="compositionally biased region" description="Basic and acidic residues" evidence="6">
    <location>
        <begin position="12"/>
        <end position="23"/>
    </location>
</feature>